<reference evidence="4 5" key="1">
    <citation type="submission" date="2017-05" db="EMBL/GenBank/DDBJ databases">
        <authorList>
            <person name="Varghese N."/>
            <person name="Submissions S."/>
        </authorList>
    </citation>
    <scope>NUCLEOTIDE SEQUENCE [LARGE SCALE GENOMIC DNA]</scope>
    <source>
        <strain evidence="4 5">DSM 27040</strain>
    </source>
</reference>
<dbReference type="Pfam" id="PF13715">
    <property type="entry name" value="CarbopepD_reg_2"/>
    <property type="match status" value="1"/>
</dbReference>
<dbReference type="Gene3D" id="2.40.170.20">
    <property type="entry name" value="TonB-dependent receptor, beta-barrel domain"/>
    <property type="match status" value="1"/>
</dbReference>
<dbReference type="Gene3D" id="2.60.40.1120">
    <property type="entry name" value="Carboxypeptidase-like, regulatory domain"/>
    <property type="match status" value="1"/>
</dbReference>
<accession>A0A521F6T5</accession>
<dbReference type="SUPFAM" id="SSF49464">
    <property type="entry name" value="Carboxypeptidase regulatory domain-like"/>
    <property type="match status" value="1"/>
</dbReference>
<evidence type="ECO:0000256" key="1">
    <source>
        <dbReference type="ARBA" id="ARBA00004442"/>
    </source>
</evidence>
<evidence type="ECO:0000256" key="3">
    <source>
        <dbReference type="ARBA" id="ARBA00023237"/>
    </source>
</evidence>
<dbReference type="RefSeq" id="WP_142534765.1">
    <property type="nucleotide sequence ID" value="NZ_FXTB01000015.1"/>
</dbReference>
<dbReference type="InterPro" id="IPR036942">
    <property type="entry name" value="Beta-barrel_TonB_sf"/>
</dbReference>
<comment type="subcellular location">
    <subcellularLocation>
        <location evidence="1">Cell outer membrane</location>
    </subcellularLocation>
</comment>
<sequence>MEKTLQILIWMSCVSYCCEAQNPTQTIRGQVLDAETREKLPGAHIVLVENQKSTITDVEGKFSIENIPTGRYSIQLSFIGYQPVVIPEILVSSAKEVVLEIKMEIVPSKLDEVVVKPTVRKDRPVNSMASVSARTFSVEEASRYAGALDDPGRMAGNFAGVTTAGVNVNAIVVRGNSPKGLLWRLEGVDIPVPSHFSGSNVTGGGGLTIFSSQLLANSDFYTGAFPAEFGNASAGVFDMKLRNGNNSKKEYAAQVGVQGVEFAAEGPVKTGYDGSYLFNYRYSTMALIFPLLPETKNTNELPIYQDLSFKLNLPTKNAGTFALWGIGGLSKSTMKGFDDRKKWIYPENRVKMNFHYNMGAAGITHSVRTSPKAFVKSSLAFNANQHTYHKMSRLQESNPPQLFPLYNVDITNRAAILSSIISHAATPRISFKTGFNVKRLNYEMVGDALDYQTNILNSLMDGKGNSWLINAHFQGKYNVSPKTSIIAGANISWLEMNKEMRIEPRLSTTWLAAPKHSFSVGHGFHSQTEPLFVYFVTKTDEQTGQVSYPNQNLNRMRAHHFILAYDWSITDNTHLKIEPYFQFLNKIPVVDGTSYSMINFLSDWTFNKALVNQGKGINKGVDFTFERFLKDGYYLMTTASIYKSEYIGGDYVKQHTRYDGAYVLNVLGGKEWEIRKKNLLGMNMKFTFMGPYWYLPVDEMKTQLAEDIIYDETEGFTDRFSNLESITDLTLNYRINRQNVSSVFKLQVRNLIGQQYQGKRYNLKNNTVENHFFTSLVPFVSYKIEF</sequence>
<keyword evidence="3" id="KW-0998">Cell outer membrane</keyword>
<dbReference type="AlphaFoldDB" id="A0A521F6T5"/>
<evidence type="ECO:0000256" key="2">
    <source>
        <dbReference type="ARBA" id="ARBA00023136"/>
    </source>
</evidence>
<evidence type="ECO:0000313" key="4">
    <source>
        <dbReference type="EMBL" id="SMO91928.1"/>
    </source>
</evidence>
<dbReference type="OrthoDB" id="9804995at2"/>
<proteinExistence type="predicted"/>
<dbReference type="SUPFAM" id="SSF56935">
    <property type="entry name" value="Porins"/>
    <property type="match status" value="1"/>
</dbReference>
<organism evidence="4 5">
    <name type="scientific">Saccharicrinis carchari</name>
    <dbReference type="NCBI Taxonomy" id="1168039"/>
    <lineage>
        <taxon>Bacteria</taxon>
        <taxon>Pseudomonadati</taxon>
        <taxon>Bacteroidota</taxon>
        <taxon>Bacteroidia</taxon>
        <taxon>Marinilabiliales</taxon>
        <taxon>Marinilabiliaceae</taxon>
        <taxon>Saccharicrinis</taxon>
    </lineage>
</organism>
<evidence type="ECO:0000313" key="5">
    <source>
        <dbReference type="Proteomes" id="UP000319040"/>
    </source>
</evidence>
<protein>
    <submittedName>
        <fullName evidence="4">CarboxypepD_reg-like domain-containing protein</fullName>
    </submittedName>
</protein>
<dbReference type="Proteomes" id="UP000319040">
    <property type="component" value="Unassembled WGS sequence"/>
</dbReference>
<keyword evidence="5" id="KW-1185">Reference proteome</keyword>
<dbReference type="GO" id="GO:0009279">
    <property type="term" value="C:cell outer membrane"/>
    <property type="evidence" value="ECO:0007669"/>
    <property type="project" value="UniProtKB-SubCell"/>
</dbReference>
<keyword evidence="2" id="KW-0472">Membrane</keyword>
<dbReference type="InterPro" id="IPR008969">
    <property type="entry name" value="CarboxyPept-like_regulatory"/>
</dbReference>
<gene>
    <name evidence="4" type="ORF">SAMN06265379_11533</name>
</gene>
<dbReference type="EMBL" id="FXTB01000015">
    <property type="protein sequence ID" value="SMO91928.1"/>
    <property type="molecule type" value="Genomic_DNA"/>
</dbReference>
<name>A0A521F6T5_SACCC</name>